<dbReference type="AlphaFoldDB" id="A0A4P7D3D5"/>
<feature type="active site" description="Nucleophile" evidence="2">
    <location>
        <position position="400"/>
    </location>
</feature>
<feature type="short sequence motif" description="DGA/G" evidence="2">
    <location>
        <begin position="605"/>
        <end position="607"/>
    </location>
</feature>
<reference evidence="6 7" key="1">
    <citation type="submission" date="2019-03" db="EMBL/GenBank/DDBJ databases">
        <title>Paraburkholderia sp. 7MH5, isolated from subtropical forest soil.</title>
        <authorList>
            <person name="Gao Z.-H."/>
            <person name="Qiu L.-H."/>
        </authorList>
    </citation>
    <scope>NUCLEOTIDE SEQUENCE [LARGE SCALE GENOMIC DNA]</scope>
    <source>
        <strain evidence="6 7">7MH5</strain>
    </source>
</reference>
<feature type="transmembrane region" description="Helical" evidence="4">
    <location>
        <begin position="297"/>
        <end position="314"/>
    </location>
</feature>
<dbReference type="OrthoDB" id="581211at2"/>
<evidence type="ECO:0000259" key="5">
    <source>
        <dbReference type="PROSITE" id="PS51635"/>
    </source>
</evidence>
<dbReference type="InterPro" id="IPR016035">
    <property type="entry name" value="Acyl_Trfase/lysoPLipase"/>
</dbReference>
<feature type="transmembrane region" description="Helical" evidence="4">
    <location>
        <begin position="91"/>
        <end position="110"/>
    </location>
</feature>
<evidence type="ECO:0000313" key="6">
    <source>
        <dbReference type="EMBL" id="QBR02468.1"/>
    </source>
</evidence>
<feature type="transmembrane region" description="Helical" evidence="4">
    <location>
        <begin position="7"/>
        <end position="28"/>
    </location>
</feature>
<proteinExistence type="predicted"/>
<dbReference type="RefSeq" id="WP_134757992.1">
    <property type="nucleotide sequence ID" value="NZ_CP038151.1"/>
</dbReference>
<keyword evidence="2" id="KW-0378">Hydrolase</keyword>
<dbReference type="GO" id="GO:0016787">
    <property type="term" value="F:hydrolase activity"/>
    <property type="evidence" value="ECO:0007669"/>
    <property type="project" value="UniProtKB-UniRule"/>
</dbReference>
<feature type="compositionally biased region" description="Polar residues" evidence="3">
    <location>
        <begin position="731"/>
        <end position="743"/>
    </location>
</feature>
<dbReference type="SUPFAM" id="SSF52151">
    <property type="entry name" value="FabD/lysophospholipase-like"/>
    <property type="match status" value="1"/>
</dbReference>
<protein>
    <recommendedName>
        <fullName evidence="5">PNPLA domain-containing protein</fullName>
    </recommendedName>
</protein>
<evidence type="ECO:0000256" key="2">
    <source>
        <dbReference type="PROSITE-ProRule" id="PRU01161"/>
    </source>
</evidence>
<feature type="active site" description="Proton acceptor" evidence="2">
    <location>
        <position position="605"/>
    </location>
</feature>
<feature type="region of interest" description="Disordered" evidence="3">
    <location>
        <begin position="731"/>
        <end position="764"/>
    </location>
</feature>
<evidence type="ECO:0000313" key="7">
    <source>
        <dbReference type="Proteomes" id="UP000295727"/>
    </source>
</evidence>
<evidence type="ECO:0000256" key="1">
    <source>
        <dbReference type="ARBA" id="ARBA00023098"/>
    </source>
</evidence>
<organism evidence="6 7">
    <name type="scientific">Paraburkholderia pallida</name>
    <dbReference type="NCBI Taxonomy" id="2547399"/>
    <lineage>
        <taxon>Bacteria</taxon>
        <taxon>Pseudomonadati</taxon>
        <taxon>Pseudomonadota</taxon>
        <taxon>Betaproteobacteria</taxon>
        <taxon>Burkholderiales</taxon>
        <taxon>Burkholderiaceae</taxon>
        <taxon>Paraburkholderia</taxon>
    </lineage>
</organism>
<gene>
    <name evidence="6" type="ORF">E1956_35040</name>
</gene>
<keyword evidence="4" id="KW-0812">Transmembrane</keyword>
<feature type="transmembrane region" description="Helical" evidence="4">
    <location>
        <begin position="264"/>
        <end position="290"/>
    </location>
</feature>
<keyword evidence="4" id="KW-0472">Membrane</keyword>
<feature type="transmembrane region" description="Helical" evidence="4">
    <location>
        <begin position="169"/>
        <end position="187"/>
    </location>
</feature>
<name>A0A4P7D3D5_9BURK</name>
<keyword evidence="7" id="KW-1185">Reference proteome</keyword>
<comment type="caution">
    <text evidence="2">Lacks conserved residue(s) required for the propagation of feature annotation.</text>
</comment>
<feature type="domain" description="PNPLA" evidence="5">
    <location>
        <begin position="363"/>
        <end position="620"/>
    </location>
</feature>
<feature type="transmembrane region" description="Helical" evidence="4">
    <location>
        <begin position="48"/>
        <end position="70"/>
    </location>
</feature>
<dbReference type="Proteomes" id="UP000295727">
    <property type="component" value="Chromosome 4"/>
</dbReference>
<dbReference type="InterPro" id="IPR002641">
    <property type="entry name" value="PNPLA_dom"/>
</dbReference>
<feature type="transmembrane region" description="Helical" evidence="4">
    <location>
        <begin position="241"/>
        <end position="258"/>
    </location>
</feature>
<dbReference type="PROSITE" id="PS51635">
    <property type="entry name" value="PNPLA"/>
    <property type="match status" value="1"/>
</dbReference>
<evidence type="ECO:0000256" key="4">
    <source>
        <dbReference type="SAM" id="Phobius"/>
    </source>
</evidence>
<dbReference type="GO" id="GO:0016042">
    <property type="term" value="P:lipid catabolic process"/>
    <property type="evidence" value="ECO:0007669"/>
    <property type="project" value="UniProtKB-UniRule"/>
</dbReference>
<sequence length="764" mass="81962">MKKLFRNLAYGVALLGPLMLLVYIPNVILETGQGSELLTNVSVVRPVAFLALVGVPYLFTMFYGASQMVLRAVPRLQFSAGLSSWLTRERTLVSSGIGALATLLALLPFYTYQRADAIANAFNHGFVDRWLYKAGVLLIFLACFMPLSQRLTKSNPRKGHRLRTYGSRALYLACVYFLYFMSGDGVIPGDKIATAAAIASFVIAALVVSLMLPSASDVLHDIGTCGDASGPQTSAAHGPTMNLHLAIAVAVLLVFGIFPSAAGLWLGSLLIFIAGIGAWAVLLCFAWSLLLRHRSRFAVGVLAISIMAFAALYTDHRPKSDDVNTLAALRGSTKAKAATMVAVSEDFKSWNSSHASSPVIIVLAEGGGIRGAYWTADALATLGSPRVNLLDRTYAVIGVSGGALGAAAYSANYAAIQGINETDPEAFKGIPNFSGMAGNWAEGALTSDFIGPWLARVMSTEVPQKLIPWRFAPSKGDTLQDSWSKALACQSESFRSYRSNPIKEMCGRVRSILAAPLADFPKTVNDHPFPRLVFVSTHVETGDRILFSSVNYDGSAFSNAVTMESISPSSVDMISAVHASARFPLVSPPGSIYNRKGQSIGHVVDGGYVDASGAQTALEIVRSIESKNTNFRPIIIDLNNDPDDKPNELLSGSKEHNVGEFETIFAAVGSANQNRRYFAKRQLLDEVCHLNGGYISLKVDKQNDGPIGLGWTLSRDAASILGKAMHRESKQFVSDRTGAPSSDESMEMLETKSAESCKAGAQPF</sequence>
<accession>A0A4P7D3D5</accession>
<dbReference type="EMBL" id="CP038151">
    <property type="protein sequence ID" value="QBR02468.1"/>
    <property type="molecule type" value="Genomic_DNA"/>
</dbReference>
<dbReference type="Pfam" id="PF01734">
    <property type="entry name" value="Patatin"/>
    <property type="match status" value="1"/>
</dbReference>
<keyword evidence="2" id="KW-0442">Lipid degradation</keyword>
<feature type="transmembrane region" description="Helical" evidence="4">
    <location>
        <begin position="130"/>
        <end position="148"/>
    </location>
</feature>
<feature type="transmembrane region" description="Helical" evidence="4">
    <location>
        <begin position="193"/>
        <end position="212"/>
    </location>
</feature>
<keyword evidence="1 2" id="KW-0443">Lipid metabolism</keyword>
<dbReference type="Gene3D" id="3.40.1090.10">
    <property type="entry name" value="Cytosolic phospholipase A2 catalytic domain"/>
    <property type="match status" value="1"/>
</dbReference>
<keyword evidence="4" id="KW-1133">Transmembrane helix</keyword>
<feature type="short sequence motif" description="GXSXG" evidence="2">
    <location>
        <begin position="398"/>
        <end position="402"/>
    </location>
</feature>
<evidence type="ECO:0000256" key="3">
    <source>
        <dbReference type="SAM" id="MobiDB-lite"/>
    </source>
</evidence>
<dbReference type="KEGG" id="ppai:E1956_35040"/>